<evidence type="ECO:0000256" key="2">
    <source>
        <dbReference type="ARBA" id="ARBA00023125"/>
    </source>
</evidence>
<dbReference type="GO" id="GO:0005829">
    <property type="term" value="C:cytosol"/>
    <property type="evidence" value="ECO:0007669"/>
    <property type="project" value="TreeGrafter"/>
</dbReference>
<evidence type="ECO:0000256" key="1">
    <source>
        <dbReference type="ARBA" id="ARBA00010490"/>
    </source>
</evidence>
<evidence type="ECO:0000313" key="7">
    <source>
        <dbReference type="Proteomes" id="UP000564425"/>
    </source>
</evidence>
<dbReference type="AlphaFoldDB" id="A0A7J9NLR2"/>
<reference evidence="7 8" key="1">
    <citation type="submission" date="2020-07" db="EMBL/GenBank/DDBJ databases">
        <title>Genomic Encyclopedia of Type Strains, Phase IV (KMG-V): Genome sequencing to study the core and pangenomes of soil and plant-associated prokaryotes.</title>
        <authorList>
            <person name="Whitman W."/>
        </authorList>
    </citation>
    <scope>NUCLEOTIDE SEQUENCE [LARGE SCALE GENOMIC DNA]</scope>
    <source>
        <strain evidence="6 7">A1</strain>
        <strain evidence="5 8">A5</strain>
    </source>
</reference>
<dbReference type="HAMAP" id="MF_00026">
    <property type="entry name" value="dsDNA_bind"/>
    <property type="match status" value="1"/>
</dbReference>
<comment type="similarity">
    <text evidence="1 3">Belongs to the PDCD5 family.</text>
</comment>
<feature type="compositionally biased region" description="Basic and acidic residues" evidence="4">
    <location>
        <begin position="1"/>
        <end position="13"/>
    </location>
</feature>
<accession>A0A7J9NLR2</accession>
<dbReference type="Proteomes" id="UP000564425">
    <property type="component" value="Unassembled WGS sequence"/>
</dbReference>
<sequence length="120" mass="14158">MMNPEEIRQRRLQEMQAKAQAQGAANDPEAQRQMQEQQMQYEMQKQKILRQILSEEARSRLARIKLAKPQFAEQVEMQLIQLAQAGKLPVPLTDEYFKGLLDKIYEMNRPAKKEITIMRK</sequence>
<dbReference type="PIRSF" id="PIRSF015730">
    <property type="entry name" value="TFAR19"/>
    <property type="match status" value="1"/>
</dbReference>
<dbReference type="SUPFAM" id="SSF46950">
    <property type="entry name" value="Double-stranded DNA-binding domain"/>
    <property type="match status" value="1"/>
</dbReference>
<evidence type="ECO:0000313" key="8">
    <source>
        <dbReference type="Proteomes" id="UP000571854"/>
    </source>
</evidence>
<dbReference type="PANTHER" id="PTHR10840">
    <property type="entry name" value="PROGRAMMED CELL DEATH PROTEIN 5"/>
    <property type="match status" value="1"/>
</dbReference>
<dbReference type="GO" id="GO:0003677">
    <property type="term" value="F:DNA binding"/>
    <property type="evidence" value="ECO:0007669"/>
    <property type="project" value="UniProtKB-UniRule"/>
</dbReference>
<feature type="region of interest" description="Disordered" evidence="4">
    <location>
        <begin position="1"/>
        <end position="39"/>
    </location>
</feature>
<dbReference type="EMBL" id="JACDUJ010000001">
    <property type="protein sequence ID" value="MBA2845949.1"/>
    <property type="molecule type" value="Genomic_DNA"/>
</dbReference>
<evidence type="ECO:0000256" key="3">
    <source>
        <dbReference type="HAMAP-Rule" id="MF_00026"/>
    </source>
</evidence>
<organism evidence="5 8">
    <name type="scientific">Methanococcus maripaludis</name>
    <name type="common">Methanococcus deltae</name>
    <dbReference type="NCBI Taxonomy" id="39152"/>
    <lineage>
        <taxon>Archaea</taxon>
        <taxon>Methanobacteriati</taxon>
        <taxon>Methanobacteriota</taxon>
        <taxon>Methanomada group</taxon>
        <taxon>Methanococci</taxon>
        <taxon>Methanococcales</taxon>
        <taxon>Methanococcaceae</taxon>
        <taxon>Methanococcus</taxon>
    </lineage>
</organism>
<dbReference type="Proteomes" id="UP000571854">
    <property type="component" value="Unassembled WGS sequence"/>
</dbReference>
<dbReference type="NCBIfam" id="NF003268">
    <property type="entry name" value="PRK04239.1"/>
    <property type="match status" value="1"/>
</dbReference>
<dbReference type="InterPro" id="IPR036883">
    <property type="entry name" value="PDCD5-like_sf"/>
</dbReference>
<keyword evidence="2 3" id="KW-0238">DNA-binding</keyword>
<dbReference type="EMBL" id="JACDUH010000004">
    <property type="protein sequence ID" value="MBA2852005.1"/>
    <property type="molecule type" value="Genomic_DNA"/>
</dbReference>
<comment type="caution">
    <text evidence="5">The sequence shown here is derived from an EMBL/GenBank/DDBJ whole genome shotgun (WGS) entry which is preliminary data.</text>
</comment>
<gene>
    <name evidence="6" type="ORF">HNP86_002168</name>
    <name evidence="5" type="ORF">HNP88_000133</name>
</gene>
<name>A0A7J9NLR2_METMI</name>
<proteinExistence type="inferred from homology"/>
<dbReference type="InterPro" id="IPR022889">
    <property type="entry name" value="DNA_bind_arc"/>
</dbReference>
<dbReference type="PANTHER" id="PTHR10840:SF0">
    <property type="entry name" value="PROGRAMMED CELL DEATH PROTEIN 5"/>
    <property type="match status" value="1"/>
</dbReference>
<evidence type="ECO:0000313" key="5">
    <source>
        <dbReference type="EMBL" id="MBA2845949.1"/>
    </source>
</evidence>
<dbReference type="Pfam" id="PF01984">
    <property type="entry name" value="dsDNA_bind"/>
    <property type="match status" value="1"/>
</dbReference>
<evidence type="ECO:0000256" key="4">
    <source>
        <dbReference type="SAM" id="MobiDB-lite"/>
    </source>
</evidence>
<dbReference type="InterPro" id="IPR002836">
    <property type="entry name" value="PDCD5-like"/>
</dbReference>
<dbReference type="Gene3D" id="1.10.8.140">
    <property type="entry name" value="PDCD5-like"/>
    <property type="match status" value="1"/>
</dbReference>
<evidence type="ECO:0000313" key="6">
    <source>
        <dbReference type="EMBL" id="MBA2852005.1"/>
    </source>
</evidence>
<protein>
    <recommendedName>
        <fullName evidence="3">DNA-binding protein HNP86_002168</fullName>
    </recommendedName>
</protein>